<dbReference type="Gene3D" id="2.40.33.20">
    <property type="entry name" value="PK beta-barrel domain-like"/>
    <property type="match status" value="1"/>
</dbReference>
<dbReference type="AlphaFoldDB" id="A0A518B107"/>
<dbReference type="KEGG" id="knv:Pan216_14790"/>
<evidence type="ECO:0000259" key="1">
    <source>
        <dbReference type="PROSITE" id="PS51340"/>
    </source>
</evidence>
<dbReference type="InterPro" id="IPR011037">
    <property type="entry name" value="Pyrv_Knase-like_insert_dom_sf"/>
</dbReference>
<feature type="domain" description="MOSC" evidence="1">
    <location>
        <begin position="65"/>
        <end position="193"/>
    </location>
</feature>
<dbReference type="SUPFAM" id="SSF50800">
    <property type="entry name" value="PK beta-barrel domain-like"/>
    <property type="match status" value="1"/>
</dbReference>
<dbReference type="EMBL" id="CP036279">
    <property type="protein sequence ID" value="QDU60632.1"/>
    <property type="molecule type" value="Genomic_DNA"/>
</dbReference>
<accession>A0A518B107</accession>
<dbReference type="GO" id="GO:0030170">
    <property type="term" value="F:pyridoxal phosphate binding"/>
    <property type="evidence" value="ECO:0007669"/>
    <property type="project" value="InterPro"/>
</dbReference>
<dbReference type="GO" id="GO:0030151">
    <property type="term" value="F:molybdenum ion binding"/>
    <property type="evidence" value="ECO:0007669"/>
    <property type="project" value="InterPro"/>
</dbReference>
<dbReference type="InterPro" id="IPR005302">
    <property type="entry name" value="MoCF_Sase_C"/>
</dbReference>
<gene>
    <name evidence="2" type="ORF">Pan216_14790</name>
</gene>
<dbReference type="Pfam" id="PF03473">
    <property type="entry name" value="MOSC"/>
    <property type="match status" value="1"/>
</dbReference>
<evidence type="ECO:0000313" key="2">
    <source>
        <dbReference type="EMBL" id="QDU60632.1"/>
    </source>
</evidence>
<dbReference type="PROSITE" id="PS51340">
    <property type="entry name" value="MOSC"/>
    <property type="match status" value="1"/>
</dbReference>
<dbReference type="PANTHER" id="PTHR36930:SF1">
    <property type="entry name" value="MOSC DOMAIN-CONTAINING PROTEIN"/>
    <property type="match status" value="1"/>
</dbReference>
<reference evidence="2 3" key="1">
    <citation type="submission" date="2019-02" db="EMBL/GenBank/DDBJ databases">
        <title>Deep-cultivation of Planctomycetes and their phenomic and genomic characterization uncovers novel biology.</title>
        <authorList>
            <person name="Wiegand S."/>
            <person name="Jogler M."/>
            <person name="Boedeker C."/>
            <person name="Pinto D."/>
            <person name="Vollmers J."/>
            <person name="Rivas-Marin E."/>
            <person name="Kohn T."/>
            <person name="Peeters S.H."/>
            <person name="Heuer A."/>
            <person name="Rast P."/>
            <person name="Oberbeckmann S."/>
            <person name="Bunk B."/>
            <person name="Jeske O."/>
            <person name="Meyerdierks A."/>
            <person name="Storesund J.E."/>
            <person name="Kallscheuer N."/>
            <person name="Luecker S."/>
            <person name="Lage O.M."/>
            <person name="Pohl T."/>
            <person name="Merkel B.J."/>
            <person name="Hornburger P."/>
            <person name="Mueller R.-W."/>
            <person name="Bruemmer F."/>
            <person name="Labrenz M."/>
            <person name="Spormann A.M."/>
            <person name="Op den Camp H."/>
            <person name="Overmann J."/>
            <person name="Amann R."/>
            <person name="Jetten M.S.M."/>
            <person name="Mascher T."/>
            <person name="Medema M.H."/>
            <person name="Devos D.P."/>
            <person name="Kaster A.-K."/>
            <person name="Ovreas L."/>
            <person name="Rohde M."/>
            <person name="Galperin M.Y."/>
            <person name="Jogler C."/>
        </authorList>
    </citation>
    <scope>NUCLEOTIDE SEQUENCE [LARGE SCALE GENOMIC DNA]</scope>
    <source>
        <strain evidence="2 3">Pan216</strain>
    </source>
</reference>
<dbReference type="Proteomes" id="UP000317093">
    <property type="component" value="Chromosome"/>
</dbReference>
<keyword evidence="3" id="KW-1185">Reference proteome</keyword>
<dbReference type="GO" id="GO:0003824">
    <property type="term" value="F:catalytic activity"/>
    <property type="evidence" value="ECO:0007669"/>
    <property type="project" value="InterPro"/>
</dbReference>
<organism evidence="2 3">
    <name type="scientific">Kolteria novifilia</name>
    <dbReference type="NCBI Taxonomy" id="2527975"/>
    <lineage>
        <taxon>Bacteria</taxon>
        <taxon>Pseudomonadati</taxon>
        <taxon>Planctomycetota</taxon>
        <taxon>Planctomycetia</taxon>
        <taxon>Kolteriales</taxon>
        <taxon>Kolteriaceae</taxon>
        <taxon>Kolteria</taxon>
    </lineage>
</organism>
<evidence type="ECO:0000313" key="3">
    <source>
        <dbReference type="Proteomes" id="UP000317093"/>
    </source>
</evidence>
<dbReference type="PANTHER" id="PTHR36930">
    <property type="entry name" value="METAL-SULFUR CLUSTER BIOSYNTHESIS PROTEINS YUAD-RELATED"/>
    <property type="match status" value="1"/>
</dbReference>
<sequence precursor="true">MGTNTTAPSSWQRERRAWDAGLNDQVNLESMSEPASNIRQLMTRFSQPGRVEWIGRSATRRATIESCADVLLEEGTGIQGDHHATSGRSKRQVTLIQHEHLAAIASLIGQPDVSPEQLRRNIVVSGINLLSLKSLRFRIGETLLEGTGLCAPCSRMEETLGKGGYQATRGHGGITAVVLEGGPIRVGDAVRPEQSLEIDA</sequence>
<name>A0A518B107_9BACT</name>
<proteinExistence type="predicted"/>
<dbReference type="InterPro" id="IPR052716">
    <property type="entry name" value="MOSC_domain"/>
</dbReference>
<protein>
    <submittedName>
        <fullName evidence="2">MOSC domain protein</fullName>
    </submittedName>
</protein>